<dbReference type="RefSeq" id="WP_408085390.1">
    <property type="nucleotide sequence ID" value="NZ_JBELPZ010000012.1"/>
</dbReference>
<protein>
    <submittedName>
        <fullName evidence="1">Uncharacterized protein</fullName>
    </submittedName>
</protein>
<comment type="caution">
    <text evidence="1">The sequence shown here is derived from an EMBL/GenBank/DDBJ whole genome shotgun (WGS) entry which is preliminary data.</text>
</comment>
<sequence>MAARDSENITITKEEYNGLISDRKKLISLSEQIKTLATLLPGFSKGQEKPKRLSQAALKKHFDNRSKVNGKSFLG</sequence>
<name>A0ABW8Z0H5_9FLAO</name>
<organism evidence="1 2">
    <name type="scientific">Flavobacterium rhizosphaerae</name>
    <dbReference type="NCBI Taxonomy" id="3163298"/>
    <lineage>
        <taxon>Bacteria</taxon>
        <taxon>Pseudomonadati</taxon>
        <taxon>Bacteroidota</taxon>
        <taxon>Flavobacteriia</taxon>
        <taxon>Flavobacteriales</taxon>
        <taxon>Flavobacteriaceae</taxon>
        <taxon>Flavobacterium</taxon>
    </lineage>
</organism>
<reference evidence="1 2" key="1">
    <citation type="submission" date="2024-06" db="EMBL/GenBank/DDBJ databases">
        <authorList>
            <person name="Kaempfer P."/>
            <person name="Viver T."/>
        </authorList>
    </citation>
    <scope>NUCLEOTIDE SEQUENCE [LARGE SCALE GENOMIC DNA]</scope>
    <source>
        <strain evidence="1 2">ST-119</strain>
    </source>
</reference>
<evidence type="ECO:0000313" key="2">
    <source>
        <dbReference type="Proteomes" id="UP001629156"/>
    </source>
</evidence>
<keyword evidence="2" id="KW-1185">Reference proteome</keyword>
<dbReference type="EMBL" id="JBELPZ010000012">
    <property type="protein sequence ID" value="MFL9845122.1"/>
    <property type="molecule type" value="Genomic_DNA"/>
</dbReference>
<evidence type="ECO:0000313" key="1">
    <source>
        <dbReference type="EMBL" id="MFL9845122.1"/>
    </source>
</evidence>
<accession>A0ABW8Z0H5</accession>
<gene>
    <name evidence="1" type="ORF">ABS766_11895</name>
</gene>
<proteinExistence type="predicted"/>
<dbReference type="Proteomes" id="UP001629156">
    <property type="component" value="Unassembled WGS sequence"/>
</dbReference>